<keyword evidence="1" id="KW-1133">Transmembrane helix</keyword>
<sequence length="98" mass="11517">MIELINLSNLMKSIKLASLIFGTIFFLPLLSFSQKQPGIPGPSEPLNLSDKSDLVIFIIIPVIILILFLIFRKRIFRIKEEKRERMRKEMEEKRKKTD</sequence>
<proteinExistence type="predicted"/>
<feature type="transmembrane region" description="Helical" evidence="1">
    <location>
        <begin position="54"/>
        <end position="71"/>
    </location>
</feature>
<gene>
    <name evidence="2" type="ORF">SAMN04488104_1001219</name>
</gene>
<keyword evidence="3" id="KW-1185">Reference proteome</keyword>
<evidence type="ECO:0000313" key="3">
    <source>
        <dbReference type="Proteomes" id="UP000199060"/>
    </source>
</evidence>
<keyword evidence="1" id="KW-0812">Transmembrane</keyword>
<reference evidence="3" key="1">
    <citation type="submission" date="2016-10" db="EMBL/GenBank/DDBJ databases">
        <authorList>
            <person name="Varghese N."/>
            <person name="Submissions S."/>
        </authorList>
    </citation>
    <scope>NUCLEOTIDE SEQUENCE [LARGE SCALE GENOMIC DNA]</scope>
    <source>
        <strain evidence="3">DSM 23095</strain>
    </source>
</reference>
<protein>
    <submittedName>
        <fullName evidence="2">Uncharacterized protein</fullName>
    </submittedName>
</protein>
<keyword evidence="1" id="KW-0472">Membrane</keyword>
<feature type="transmembrane region" description="Helical" evidence="1">
    <location>
        <begin position="16"/>
        <end position="34"/>
    </location>
</feature>
<organism evidence="2 3">
    <name type="scientific">Algoriphagus faecimaris</name>
    <dbReference type="NCBI Taxonomy" id="686796"/>
    <lineage>
        <taxon>Bacteria</taxon>
        <taxon>Pseudomonadati</taxon>
        <taxon>Bacteroidota</taxon>
        <taxon>Cytophagia</taxon>
        <taxon>Cytophagales</taxon>
        <taxon>Cyclobacteriaceae</taxon>
        <taxon>Algoriphagus</taxon>
    </lineage>
</organism>
<evidence type="ECO:0000313" key="2">
    <source>
        <dbReference type="EMBL" id="SDC55563.1"/>
    </source>
</evidence>
<evidence type="ECO:0000256" key="1">
    <source>
        <dbReference type="SAM" id="Phobius"/>
    </source>
</evidence>
<dbReference type="Proteomes" id="UP000199060">
    <property type="component" value="Unassembled WGS sequence"/>
</dbReference>
<dbReference type="AlphaFoldDB" id="A0A1G6MJ58"/>
<accession>A0A1G6MJ58</accession>
<name>A0A1G6MJ58_9BACT</name>
<dbReference type="EMBL" id="FNAC01000001">
    <property type="protein sequence ID" value="SDC55563.1"/>
    <property type="molecule type" value="Genomic_DNA"/>
</dbReference>